<dbReference type="InterPro" id="IPR050199">
    <property type="entry name" value="IgHV"/>
</dbReference>
<keyword evidence="3" id="KW-1280">Immunoglobulin</keyword>
<organism evidence="5 6">
    <name type="scientific">Cirrhinus molitorella</name>
    <name type="common">mud carp</name>
    <dbReference type="NCBI Taxonomy" id="172907"/>
    <lineage>
        <taxon>Eukaryota</taxon>
        <taxon>Metazoa</taxon>
        <taxon>Chordata</taxon>
        <taxon>Craniata</taxon>
        <taxon>Vertebrata</taxon>
        <taxon>Euteleostomi</taxon>
        <taxon>Actinopterygii</taxon>
        <taxon>Neopterygii</taxon>
        <taxon>Teleostei</taxon>
        <taxon>Ostariophysi</taxon>
        <taxon>Cypriniformes</taxon>
        <taxon>Cyprinidae</taxon>
        <taxon>Labeoninae</taxon>
        <taxon>Labeonini</taxon>
        <taxon>Cirrhinus</taxon>
    </lineage>
</organism>
<proteinExistence type="predicted"/>
<comment type="caution">
    <text evidence="5">The sequence shown here is derived from an EMBL/GenBank/DDBJ whole genome shotgun (WGS) entry which is preliminary data.</text>
</comment>
<sequence>VHCVELTQTESIVLSPGQVLTLSCKISGYSVTDSSYCTNFIRQPAGKALEWVGRMCGSDIHCQTFTQPQDEVKRPGESFRLVCTASGFTFSSYWAGVVRQAPDIHCQTFTQSQDVVKRPGESFRLVCTASGYTFSSYWAAVVRQAPGKGLEWVSAIGTSSPHIYYSQSVQGRFTVSRDDASSQLYLQMNSLKTEDTAVYYYIHCQTFTQPDDVVKRPGESFRLVCTASGYTFSSYWAGVVRQAPGKGLEWVATISTSNTGYYSQSVQGRFTVSRADSSSQLYLQMNSLKTEDTAVYYCARESQGALISNDNNNQFTPVIIIFT</sequence>
<protein>
    <recommendedName>
        <fullName evidence="4">Ig-like domain-containing protein</fullName>
    </recommendedName>
</protein>
<feature type="non-terminal residue" evidence="5">
    <location>
        <position position="323"/>
    </location>
</feature>
<dbReference type="PROSITE" id="PS50835">
    <property type="entry name" value="IG_LIKE"/>
    <property type="match status" value="2"/>
</dbReference>
<evidence type="ECO:0000256" key="3">
    <source>
        <dbReference type="ARBA" id="ARBA00043265"/>
    </source>
</evidence>
<dbReference type="InterPro" id="IPR003599">
    <property type="entry name" value="Ig_sub"/>
</dbReference>
<dbReference type="Gene3D" id="2.60.40.10">
    <property type="entry name" value="Immunoglobulins"/>
    <property type="match status" value="4"/>
</dbReference>
<accession>A0ABR3NMW5</accession>
<feature type="non-terminal residue" evidence="5">
    <location>
        <position position="1"/>
    </location>
</feature>
<keyword evidence="6" id="KW-1185">Reference proteome</keyword>
<keyword evidence="2" id="KW-1064">Adaptive immunity</keyword>
<feature type="domain" description="Ig-like" evidence="4">
    <location>
        <begin position="218"/>
        <end position="308"/>
    </location>
</feature>
<name>A0ABR3NMW5_9TELE</name>
<dbReference type="SMART" id="SM00409">
    <property type="entry name" value="IG"/>
    <property type="match status" value="2"/>
</dbReference>
<evidence type="ECO:0000256" key="2">
    <source>
        <dbReference type="ARBA" id="ARBA00023130"/>
    </source>
</evidence>
<dbReference type="SMART" id="SM00406">
    <property type="entry name" value="IGv"/>
    <property type="match status" value="2"/>
</dbReference>
<dbReference type="InterPro" id="IPR036179">
    <property type="entry name" value="Ig-like_dom_sf"/>
</dbReference>
<dbReference type="Pfam" id="PF07686">
    <property type="entry name" value="V-set"/>
    <property type="match status" value="2"/>
</dbReference>
<evidence type="ECO:0000313" key="5">
    <source>
        <dbReference type="EMBL" id="KAL1278274.1"/>
    </source>
</evidence>
<dbReference type="InterPro" id="IPR007110">
    <property type="entry name" value="Ig-like_dom"/>
</dbReference>
<dbReference type="PANTHER" id="PTHR23266">
    <property type="entry name" value="IMMUNOGLOBULIN HEAVY CHAIN"/>
    <property type="match status" value="1"/>
</dbReference>
<feature type="domain" description="Ig-like" evidence="4">
    <location>
        <begin position="102"/>
        <end position="199"/>
    </location>
</feature>
<reference evidence="5 6" key="1">
    <citation type="submission" date="2023-09" db="EMBL/GenBank/DDBJ databases">
        <authorList>
            <person name="Wang M."/>
        </authorList>
    </citation>
    <scope>NUCLEOTIDE SEQUENCE [LARGE SCALE GENOMIC DNA]</scope>
    <source>
        <strain evidence="5">GT-2023</strain>
        <tissue evidence="5">Liver</tissue>
    </source>
</reference>
<evidence type="ECO:0000259" key="4">
    <source>
        <dbReference type="PROSITE" id="PS50835"/>
    </source>
</evidence>
<keyword evidence="1" id="KW-0391">Immunity</keyword>
<dbReference type="InterPro" id="IPR013106">
    <property type="entry name" value="Ig_V-set"/>
</dbReference>
<dbReference type="Proteomes" id="UP001558613">
    <property type="component" value="Unassembled WGS sequence"/>
</dbReference>
<gene>
    <name evidence="5" type="ORF">QQF64_024947</name>
</gene>
<dbReference type="SUPFAM" id="SSF48726">
    <property type="entry name" value="Immunoglobulin"/>
    <property type="match status" value="4"/>
</dbReference>
<dbReference type="EMBL" id="JAYMGO010000003">
    <property type="protein sequence ID" value="KAL1278274.1"/>
    <property type="molecule type" value="Genomic_DNA"/>
</dbReference>
<dbReference type="InterPro" id="IPR013783">
    <property type="entry name" value="Ig-like_fold"/>
</dbReference>
<evidence type="ECO:0000256" key="1">
    <source>
        <dbReference type="ARBA" id="ARBA00022859"/>
    </source>
</evidence>
<evidence type="ECO:0000313" key="6">
    <source>
        <dbReference type="Proteomes" id="UP001558613"/>
    </source>
</evidence>